<sequence>MRDQRYTVNEHLTPPTLLRATTVESSDIQLLRASTAASRPITTETQSLEEETGNAAQTLTIGDAAVSLQLE</sequence>
<evidence type="ECO:0000313" key="2">
    <source>
        <dbReference type="EMBL" id="ROL43021.1"/>
    </source>
</evidence>
<name>A0A3N0YAQ5_ANAGA</name>
<proteinExistence type="predicted"/>
<feature type="compositionally biased region" description="Polar residues" evidence="1">
    <location>
        <begin position="35"/>
        <end position="46"/>
    </location>
</feature>
<organism evidence="2 3">
    <name type="scientific">Anabarilius grahami</name>
    <name type="common">Kanglang fish</name>
    <name type="synonym">Barilius grahami</name>
    <dbReference type="NCBI Taxonomy" id="495550"/>
    <lineage>
        <taxon>Eukaryota</taxon>
        <taxon>Metazoa</taxon>
        <taxon>Chordata</taxon>
        <taxon>Craniata</taxon>
        <taxon>Vertebrata</taxon>
        <taxon>Euteleostomi</taxon>
        <taxon>Actinopterygii</taxon>
        <taxon>Neopterygii</taxon>
        <taxon>Teleostei</taxon>
        <taxon>Ostariophysi</taxon>
        <taxon>Cypriniformes</taxon>
        <taxon>Xenocyprididae</taxon>
        <taxon>Xenocypridinae</taxon>
        <taxon>Xenocypridinae incertae sedis</taxon>
        <taxon>Anabarilius</taxon>
    </lineage>
</organism>
<dbReference type="AlphaFoldDB" id="A0A3N0YAQ5"/>
<dbReference type="Proteomes" id="UP000281406">
    <property type="component" value="Unassembled WGS sequence"/>
</dbReference>
<dbReference type="EMBL" id="RJVU01048958">
    <property type="protein sequence ID" value="ROL43021.1"/>
    <property type="molecule type" value="Genomic_DNA"/>
</dbReference>
<gene>
    <name evidence="2" type="ORF">DPX16_5574</name>
</gene>
<comment type="caution">
    <text evidence="2">The sequence shown here is derived from an EMBL/GenBank/DDBJ whole genome shotgun (WGS) entry which is preliminary data.</text>
</comment>
<keyword evidence="3" id="KW-1185">Reference proteome</keyword>
<feature type="region of interest" description="Disordered" evidence="1">
    <location>
        <begin position="35"/>
        <end position="56"/>
    </location>
</feature>
<protein>
    <submittedName>
        <fullName evidence="2">Uncharacterized protein</fullName>
    </submittedName>
</protein>
<accession>A0A3N0YAQ5</accession>
<reference evidence="2 3" key="1">
    <citation type="submission" date="2018-10" db="EMBL/GenBank/DDBJ databases">
        <title>Genome assembly for a Yunnan-Guizhou Plateau 3E fish, Anabarilius grahami (Regan), and its evolutionary and genetic applications.</title>
        <authorList>
            <person name="Jiang W."/>
        </authorList>
    </citation>
    <scope>NUCLEOTIDE SEQUENCE [LARGE SCALE GENOMIC DNA]</scope>
    <source>
        <strain evidence="2">AG-KIZ</strain>
        <tissue evidence="2">Muscle</tissue>
    </source>
</reference>
<evidence type="ECO:0000256" key="1">
    <source>
        <dbReference type="SAM" id="MobiDB-lite"/>
    </source>
</evidence>
<evidence type="ECO:0000313" key="3">
    <source>
        <dbReference type="Proteomes" id="UP000281406"/>
    </source>
</evidence>